<dbReference type="InterPro" id="IPR003439">
    <property type="entry name" value="ABC_transporter-like_ATP-bd"/>
</dbReference>
<comment type="function">
    <text evidence="8">Involved in beta-(1--&gt;2)glucan export. Transmembrane domains (TMD) form a pore in the inner membrane and the ATP-binding domain (NBD) is responsible for energy generation.</text>
</comment>
<keyword evidence="6 10" id="KW-0067">ATP-binding</keyword>
<sequence length="334" mass="36128">MLTHDSQGQCVRELLTIEQLSVAFGETRAVRSIDLQVREGEAVGIIGESGSGKSVTWLAALGLLPPSVAISGRVLLDDQELLEAPTERLSRIRGKRIAMIVQDAQSALNPVLTVGRQVIEVLQLHRGMGERASRAEAKRLFDLVRIPDAVRRLKFYPHELSGGQNQRVMIAMALAGGPELLIADEPTTALDVTVQAQILDLLRDVQRETAMALVLISHDLGVIAEVCSRAYVMYAGRIVETGPVSDLFAAPRHPYTRSLLEALPSLDGPLQRMNVVSVGPPGAGLSRHGCAFAPRCEDRADLCDRVEPELTADLLGRRVACVRADHARPLGVVA</sequence>
<comment type="similarity">
    <text evidence="2">Belongs to the ABC transporter superfamily.</text>
</comment>
<dbReference type="InterPro" id="IPR013563">
    <property type="entry name" value="Oligopep_ABC_C"/>
</dbReference>
<evidence type="ECO:0000256" key="4">
    <source>
        <dbReference type="ARBA" id="ARBA00022475"/>
    </source>
</evidence>
<organism evidence="10 11">
    <name type="scientific">Bradyrhizobium elkanii</name>
    <dbReference type="NCBI Taxonomy" id="29448"/>
    <lineage>
        <taxon>Bacteria</taxon>
        <taxon>Pseudomonadati</taxon>
        <taxon>Pseudomonadota</taxon>
        <taxon>Alphaproteobacteria</taxon>
        <taxon>Hyphomicrobiales</taxon>
        <taxon>Nitrobacteraceae</taxon>
        <taxon>Bradyrhizobium</taxon>
    </lineage>
</organism>
<name>A0ABV4EU38_BRAEL</name>
<evidence type="ECO:0000256" key="5">
    <source>
        <dbReference type="ARBA" id="ARBA00022741"/>
    </source>
</evidence>
<dbReference type="InterPro" id="IPR003593">
    <property type="entry name" value="AAA+_ATPase"/>
</dbReference>
<dbReference type="NCBIfam" id="TIGR01727">
    <property type="entry name" value="oligo_HPY"/>
    <property type="match status" value="1"/>
</dbReference>
<evidence type="ECO:0000256" key="8">
    <source>
        <dbReference type="ARBA" id="ARBA00024722"/>
    </source>
</evidence>
<evidence type="ECO:0000259" key="9">
    <source>
        <dbReference type="PROSITE" id="PS50893"/>
    </source>
</evidence>
<dbReference type="PROSITE" id="PS50893">
    <property type="entry name" value="ABC_TRANSPORTER_2"/>
    <property type="match status" value="1"/>
</dbReference>
<evidence type="ECO:0000313" key="10">
    <source>
        <dbReference type="EMBL" id="MEY9314663.1"/>
    </source>
</evidence>
<dbReference type="SUPFAM" id="SSF52540">
    <property type="entry name" value="P-loop containing nucleoside triphosphate hydrolases"/>
    <property type="match status" value="1"/>
</dbReference>
<evidence type="ECO:0000256" key="7">
    <source>
        <dbReference type="ARBA" id="ARBA00023136"/>
    </source>
</evidence>
<accession>A0ABV4EU38</accession>
<dbReference type="InterPro" id="IPR027417">
    <property type="entry name" value="P-loop_NTPase"/>
</dbReference>
<reference evidence="10 11" key="1">
    <citation type="submission" date="2024-07" db="EMBL/GenBank/DDBJ databases">
        <title>Genomic Encyclopedia of Type Strains, Phase V (KMG-V): Genome sequencing to study the core and pangenomes of soil and plant-associated prokaryotes.</title>
        <authorList>
            <person name="Whitman W."/>
        </authorList>
    </citation>
    <scope>NUCLEOTIDE SEQUENCE [LARGE SCALE GENOMIC DNA]</scope>
    <source>
        <strain evidence="10 11">USDA 415</strain>
    </source>
</reference>
<keyword evidence="7" id="KW-0472">Membrane</keyword>
<dbReference type="Pfam" id="PF08352">
    <property type="entry name" value="oligo_HPY"/>
    <property type="match status" value="1"/>
</dbReference>
<dbReference type="GO" id="GO:0005524">
    <property type="term" value="F:ATP binding"/>
    <property type="evidence" value="ECO:0007669"/>
    <property type="project" value="UniProtKB-KW"/>
</dbReference>
<keyword evidence="11" id="KW-1185">Reference proteome</keyword>
<protein>
    <submittedName>
        <fullName evidence="10">Peptide/nickel transport system ATP-binding protein</fullName>
    </submittedName>
</protein>
<evidence type="ECO:0000256" key="6">
    <source>
        <dbReference type="ARBA" id="ARBA00022840"/>
    </source>
</evidence>
<proteinExistence type="inferred from homology"/>
<dbReference type="Proteomes" id="UP001565471">
    <property type="component" value="Unassembled WGS sequence"/>
</dbReference>
<keyword evidence="5" id="KW-0547">Nucleotide-binding</keyword>
<gene>
    <name evidence="10" type="ORF">ABIF29_001462</name>
</gene>
<comment type="subcellular location">
    <subcellularLocation>
        <location evidence="1">Cell inner membrane</location>
        <topology evidence="1">Peripheral membrane protein</topology>
    </subcellularLocation>
</comment>
<feature type="domain" description="ABC transporter" evidence="9">
    <location>
        <begin position="15"/>
        <end position="260"/>
    </location>
</feature>
<evidence type="ECO:0000256" key="1">
    <source>
        <dbReference type="ARBA" id="ARBA00004417"/>
    </source>
</evidence>
<dbReference type="PANTHER" id="PTHR43297">
    <property type="entry name" value="OLIGOPEPTIDE TRANSPORT ATP-BINDING PROTEIN APPD"/>
    <property type="match status" value="1"/>
</dbReference>
<evidence type="ECO:0000313" key="11">
    <source>
        <dbReference type="Proteomes" id="UP001565471"/>
    </source>
</evidence>
<keyword evidence="3" id="KW-0813">Transport</keyword>
<dbReference type="PANTHER" id="PTHR43297:SF2">
    <property type="entry name" value="DIPEPTIDE TRANSPORT ATP-BINDING PROTEIN DPPD"/>
    <property type="match status" value="1"/>
</dbReference>
<dbReference type="RefSeq" id="WP_370145243.1">
    <property type="nucleotide sequence ID" value="NZ_CP126026.1"/>
</dbReference>
<keyword evidence="4" id="KW-1003">Cell membrane</keyword>
<evidence type="ECO:0000256" key="3">
    <source>
        <dbReference type="ARBA" id="ARBA00022448"/>
    </source>
</evidence>
<dbReference type="Gene3D" id="3.40.50.300">
    <property type="entry name" value="P-loop containing nucleotide triphosphate hydrolases"/>
    <property type="match status" value="1"/>
</dbReference>
<dbReference type="EMBL" id="JBGBZA010000002">
    <property type="protein sequence ID" value="MEY9314663.1"/>
    <property type="molecule type" value="Genomic_DNA"/>
</dbReference>
<comment type="caution">
    <text evidence="10">The sequence shown here is derived from an EMBL/GenBank/DDBJ whole genome shotgun (WGS) entry which is preliminary data.</text>
</comment>
<dbReference type="SMART" id="SM00382">
    <property type="entry name" value="AAA"/>
    <property type="match status" value="1"/>
</dbReference>
<dbReference type="CDD" id="cd03257">
    <property type="entry name" value="ABC_NikE_OppD_transporters"/>
    <property type="match status" value="1"/>
</dbReference>
<dbReference type="InterPro" id="IPR050388">
    <property type="entry name" value="ABC_Ni/Peptide_Import"/>
</dbReference>
<dbReference type="Pfam" id="PF00005">
    <property type="entry name" value="ABC_tran"/>
    <property type="match status" value="1"/>
</dbReference>
<evidence type="ECO:0000256" key="2">
    <source>
        <dbReference type="ARBA" id="ARBA00005417"/>
    </source>
</evidence>